<evidence type="ECO:0000313" key="1">
    <source>
        <dbReference type="EMBL" id="MBX67202.1"/>
    </source>
</evidence>
<protein>
    <submittedName>
        <fullName evidence="1">Uncharacterized protein</fullName>
    </submittedName>
</protein>
<organism evidence="1">
    <name type="scientific">Rhizophora mucronata</name>
    <name type="common">Asiatic mangrove</name>
    <dbReference type="NCBI Taxonomy" id="61149"/>
    <lineage>
        <taxon>Eukaryota</taxon>
        <taxon>Viridiplantae</taxon>
        <taxon>Streptophyta</taxon>
        <taxon>Embryophyta</taxon>
        <taxon>Tracheophyta</taxon>
        <taxon>Spermatophyta</taxon>
        <taxon>Magnoliopsida</taxon>
        <taxon>eudicotyledons</taxon>
        <taxon>Gunneridae</taxon>
        <taxon>Pentapetalae</taxon>
        <taxon>rosids</taxon>
        <taxon>fabids</taxon>
        <taxon>Malpighiales</taxon>
        <taxon>Rhizophoraceae</taxon>
        <taxon>Rhizophora</taxon>
    </lineage>
</organism>
<dbReference type="EMBL" id="GGEC01086718">
    <property type="protein sequence ID" value="MBX67202.1"/>
    <property type="molecule type" value="Transcribed_RNA"/>
</dbReference>
<name>A0A2P2QJM5_RHIMU</name>
<reference evidence="1" key="1">
    <citation type="submission" date="2018-02" db="EMBL/GenBank/DDBJ databases">
        <title>Rhizophora mucronata_Transcriptome.</title>
        <authorList>
            <person name="Meera S.P."/>
            <person name="Sreeshan A."/>
            <person name="Augustine A."/>
        </authorList>
    </citation>
    <scope>NUCLEOTIDE SEQUENCE</scope>
    <source>
        <tissue evidence="1">Leaf</tissue>
    </source>
</reference>
<dbReference type="AlphaFoldDB" id="A0A2P2QJM5"/>
<sequence length="24" mass="2838">MKAKGSCLQYYQQQFIDHIFNTSS</sequence>
<accession>A0A2P2QJM5</accession>
<proteinExistence type="predicted"/>